<accession>A0A5P2H8W4</accession>
<dbReference type="OrthoDB" id="6064990at2"/>
<evidence type="ECO:0000313" key="2">
    <source>
        <dbReference type="Proteomes" id="UP000322822"/>
    </source>
</evidence>
<dbReference type="PANTHER" id="PTHR33988:SF2">
    <property type="entry name" value="ENDORIBONUCLEASE MAZF"/>
    <property type="match status" value="1"/>
</dbReference>
<protein>
    <submittedName>
        <fullName evidence="1">Type II toxin-antitoxin system PemK/MazF family toxin</fullName>
    </submittedName>
</protein>
<reference evidence="1 2" key="1">
    <citation type="submission" date="2019-09" db="EMBL/GenBank/DDBJ databases">
        <title>FDA dAtabase for Regulatory Grade micrObial Sequences (FDA-ARGOS): Supporting development and validation of Infectious Disease Dx tests.</title>
        <authorList>
            <person name="Sciortino C."/>
            <person name="Tallon L."/>
            <person name="Sadzewicz L."/>
            <person name="Vavikolanu K."/>
            <person name="Mehta A."/>
            <person name="Aluvathingal J."/>
            <person name="Nadendla S."/>
            <person name="Nandy P."/>
            <person name="Geyer C."/>
            <person name="Yan Y."/>
            <person name="Sichtig H."/>
        </authorList>
    </citation>
    <scope>NUCLEOTIDE SEQUENCE [LARGE SCALE GENOMIC DNA]</scope>
    <source>
        <strain evidence="1 2">FDAARGOS_664</strain>
        <plasmid evidence="1 2">unnamed1</plasmid>
    </source>
</reference>
<dbReference type="GO" id="GO:0006402">
    <property type="term" value="P:mRNA catabolic process"/>
    <property type="evidence" value="ECO:0007669"/>
    <property type="project" value="TreeGrafter"/>
</dbReference>
<organism evidence="1 2">
    <name type="scientific">Cupriavidus pauculus</name>
    <dbReference type="NCBI Taxonomy" id="82633"/>
    <lineage>
        <taxon>Bacteria</taxon>
        <taxon>Pseudomonadati</taxon>
        <taxon>Pseudomonadota</taxon>
        <taxon>Betaproteobacteria</taxon>
        <taxon>Burkholderiales</taxon>
        <taxon>Burkholderiaceae</taxon>
        <taxon>Cupriavidus</taxon>
    </lineage>
</organism>
<dbReference type="PANTHER" id="PTHR33988">
    <property type="entry name" value="ENDORIBONUCLEASE MAZF-RELATED"/>
    <property type="match status" value="1"/>
</dbReference>
<gene>
    <name evidence="1" type="ORF">FOB72_17305</name>
</gene>
<dbReference type="InterPro" id="IPR003477">
    <property type="entry name" value="PemK-like"/>
</dbReference>
<dbReference type="InterPro" id="IPR011067">
    <property type="entry name" value="Plasmid_toxin/cell-grow_inhib"/>
</dbReference>
<dbReference type="GO" id="GO:0003677">
    <property type="term" value="F:DNA binding"/>
    <property type="evidence" value="ECO:0007669"/>
    <property type="project" value="InterPro"/>
</dbReference>
<dbReference type="GO" id="GO:0016075">
    <property type="term" value="P:rRNA catabolic process"/>
    <property type="evidence" value="ECO:0007669"/>
    <property type="project" value="TreeGrafter"/>
</dbReference>
<dbReference type="Gene3D" id="2.30.30.110">
    <property type="match status" value="1"/>
</dbReference>
<dbReference type="AlphaFoldDB" id="A0A5P2H8W4"/>
<dbReference type="GO" id="GO:0004521">
    <property type="term" value="F:RNA endonuclease activity"/>
    <property type="evidence" value="ECO:0007669"/>
    <property type="project" value="TreeGrafter"/>
</dbReference>
<geneLocation type="plasmid" evidence="1">
    <name>unnamed1</name>
</geneLocation>
<keyword evidence="1" id="KW-0614">Plasmid</keyword>
<dbReference type="EMBL" id="CP044066">
    <property type="protein sequence ID" value="QET03925.1"/>
    <property type="molecule type" value="Genomic_DNA"/>
</dbReference>
<dbReference type="SUPFAM" id="SSF50118">
    <property type="entry name" value="Cell growth inhibitor/plasmid maintenance toxic component"/>
    <property type="match status" value="1"/>
</dbReference>
<name>A0A5P2H8W4_9BURK</name>
<sequence>MKRGDVVVVAMNTEFGKPRPALVIQSNTYLDEHPTINVLPITSELRNTPAFRIRVEPDEQNGLREISEIMVDKIQSPLRTKIGKVIGRLDSDRMAEVDRALTVWLGIV</sequence>
<dbReference type="Proteomes" id="UP000322822">
    <property type="component" value="Plasmid unnamed1"/>
</dbReference>
<evidence type="ECO:0000313" key="1">
    <source>
        <dbReference type="EMBL" id="QET03925.1"/>
    </source>
</evidence>
<proteinExistence type="predicted"/>
<dbReference type="Pfam" id="PF02452">
    <property type="entry name" value="PemK_toxin"/>
    <property type="match status" value="1"/>
</dbReference>
<dbReference type="RefSeq" id="WP_150373990.1">
    <property type="nucleotide sequence ID" value="NZ_CP044066.1"/>
</dbReference>